<protein>
    <submittedName>
        <fullName evidence="2">Uncharacterized protein</fullName>
    </submittedName>
</protein>
<evidence type="ECO:0000256" key="1">
    <source>
        <dbReference type="SAM" id="SignalP"/>
    </source>
</evidence>
<accession>A0A9P3LGU6</accession>
<dbReference type="Proteomes" id="UP000703269">
    <property type="component" value="Unassembled WGS sequence"/>
</dbReference>
<sequence>MRSSILFSAVLALLATGAAAQGLAESSVGPIEDGTPLFPAKRCTAGGLFPAKRCDVDEELYPAKRCTASYPPSKRCYAEEDGGFPPRSE</sequence>
<proteinExistence type="predicted"/>
<comment type="caution">
    <text evidence="2">The sequence shown here is derived from an EMBL/GenBank/DDBJ whole genome shotgun (WGS) entry which is preliminary data.</text>
</comment>
<gene>
    <name evidence="2" type="ORF">PsYK624_108460</name>
</gene>
<name>A0A9P3LGU6_9APHY</name>
<keyword evidence="1" id="KW-0732">Signal</keyword>
<evidence type="ECO:0000313" key="3">
    <source>
        <dbReference type="Proteomes" id="UP000703269"/>
    </source>
</evidence>
<keyword evidence="3" id="KW-1185">Reference proteome</keyword>
<reference evidence="2 3" key="1">
    <citation type="submission" date="2021-08" db="EMBL/GenBank/DDBJ databases">
        <title>Draft Genome Sequence of Phanerochaete sordida strain YK-624.</title>
        <authorList>
            <person name="Mori T."/>
            <person name="Dohra H."/>
            <person name="Suzuki T."/>
            <person name="Kawagishi H."/>
            <person name="Hirai H."/>
        </authorList>
    </citation>
    <scope>NUCLEOTIDE SEQUENCE [LARGE SCALE GENOMIC DNA]</scope>
    <source>
        <strain evidence="2 3">YK-624</strain>
    </source>
</reference>
<feature type="signal peptide" evidence="1">
    <location>
        <begin position="1"/>
        <end position="20"/>
    </location>
</feature>
<dbReference type="EMBL" id="BPQB01000042">
    <property type="protein sequence ID" value="GJE94675.1"/>
    <property type="molecule type" value="Genomic_DNA"/>
</dbReference>
<dbReference type="AlphaFoldDB" id="A0A9P3LGU6"/>
<evidence type="ECO:0000313" key="2">
    <source>
        <dbReference type="EMBL" id="GJE94675.1"/>
    </source>
</evidence>
<feature type="chain" id="PRO_5040217624" evidence="1">
    <location>
        <begin position="21"/>
        <end position="89"/>
    </location>
</feature>
<organism evidence="2 3">
    <name type="scientific">Phanerochaete sordida</name>
    <dbReference type="NCBI Taxonomy" id="48140"/>
    <lineage>
        <taxon>Eukaryota</taxon>
        <taxon>Fungi</taxon>
        <taxon>Dikarya</taxon>
        <taxon>Basidiomycota</taxon>
        <taxon>Agaricomycotina</taxon>
        <taxon>Agaricomycetes</taxon>
        <taxon>Polyporales</taxon>
        <taxon>Phanerochaetaceae</taxon>
        <taxon>Phanerochaete</taxon>
    </lineage>
</organism>